<dbReference type="Proteomes" id="UP000184063">
    <property type="component" value="Unassembled WGS sequence"/>
</dbReference>
<dbReference type="EMBL" id="KV878241">
    <property type="protein sequence ID" value="OJZ86653.1"/>
    <property type="molecule type" value="Genomic_DNA"/>
</dbReference>
<keyword evidence="1" id="KW-1133">Transmembrane helix</keyword>
<accession>A0A1M3TIU0</accession>
<feature type="transmembrane region" description="Helical" evidence="1">
    <location>
        <begin position="6"/>
        <end position="22"/>
    </location>
</feature>
<reference evidence="3" key="1">
    <citation type="journal article" date="2017" name="Genome Biol.">
        <title>Comparative genomics reveals high biological diversity and specific adaptations in the industrially and medically important fungal genus Aspergillus.</title>
        <authorList>
            <person name="de Vries R.P."/>
            <person name="Riley R."/>
            <person name="Wiebenga A."/>
            <person name="Aguilar-Osorio G."/>
            <person name="Amillis S."/>
            <person name="Uchima C.A."/>
            <person name="Anderluh G."/>
            <person name="Asadollahi M."/>
            <person name="Askin M."/>
            <person name="Barry K."/>
            <person name="Battaglia E."/>
            <person name="Bayram O."/>
            <person name="Benocci T."/>
            <person name="Braus-Stromeyer S.A."/>
            <person name="Caldana C."/>
            <person name="Canovas D."/>
            <person name="Cerqueira G.C."/>
            <person name="Chen F."/>
            <person name="Chen W."/>
            <person name="Choi C."/>
            <person name="Clum A."/>
            <person name="Dos Santos R.A."/>
            <person name="Damasio A.R."/>
            <person name="Diallinas G."/>
            <person name="Emri T."/>
            <person name="Fekete E."/>
            <person name="Flipphi M."/>
            <person name="Freyberg S."/>
            <person name="Gallo A."/>
            <person name="Gournas C."/>
            <person name="Habgood R."/>
            <person name="Hainaut M."/>
            <person name="Harispe M.L."/>
            <person name="Henrissat B."/>
            <person name="Hilden K.S."/>
            <person name="Hope R."/>
            <person name="Hossain A."/>
            <person name="Karabika E."/>
            <person name="Karaffa L."/>
            <person name="Karanyi Z."/>
            <person name="Krasevec N."/>
            <person name="Kuo A."/>
            <person name="Kusch H."/>
            <person name="LaButti K."/>
            <person name="Lagendijk E.L."/>
            <person name="Lapidus A."/>
            <person name="Levasseur A."/>
            <person name="Lindquist E."/>
            <person name="Lipzen A."/>
            <person name="Logrieco A.F."/>
            <person name="MacCabe A."/>
            <person name="Maekelae M.R."/>
            <person name="Malavazi I."/>
            <person name="Melin P."/>
            <person name="Meyer V."/>
            <person name="Mielnichuk N."/>
            <person name="Miskei M."/>
            <person name="Molnar A.P."/>
            <person name="Mule G."/>
            <person name="Ngan C.Y."/>
            <person name="Orejas M."/>
            <person name="Orosz E."/>
            <person name="Ouedraogo J.P."/>
            <person name="Overkamp K.M."/>
            <person name="Park H.-S."/>
            <person name="Perrone G."/>
            <person name="Piumi F."/>
            <person name="Punt P.J."/>
            <person name="Ram A.F."/>
            <person name="Ramon A."/>
            <person name="Rauscher S."/>
            <person name="Record E."/>
            <person name="Riano-Pachon D.M."/>
            <person name="Robert V."/>
            <person name="Roehrig J."/>
            <person name="Ruller R."/>
            <person name="Salamov A."/>
            <person name="Salih N.S."/>
            <person name="Samson R.A."/>
            <person name="Sandor E."/>
            <person name="Sanguinetti M."/>
            <person name="Schuetze T."/>
            <person name="Sepcic K."/>
            <person name="Shelest E."/>
            <person name="Sherlock G."/>
            <person name="Sophianopoulou V."/>
            <person name="Squina F.M."/>
            <person name="Sun H."/>
            <person name="Susca A."/>
            <person name="Todd R.B."/>
            <person name="Tsang A."/>
            <person name="Unkles S.E."/>
            <person name="van de Wiele N."/>
            <person name="van Rossen-Uffink D."/>
            <person name="Oliveira J.V."/>
            <person name="Vesth T.C."/>
            <person name="Visser J."/>
            <person name="Yu J.-H."/>
            <person name="Zhou M."/>
            <person name="Andersen M.R."/>
            <person name="Archer D.B."/>
            <person name="Baker S.E."/>
            <person name="Benoit I."/>
            <person name="Brakhage A.A."/>
            <person name="Braus G.H."/>
            <person name="Fischer R."/>
            <person name="Frisvad J.C."/>
            <person name="Goldman G.H."/>
            <person name="Houbraken J."/>
            <person name="Oakley B."/>
            <person name="Pocsi I."/>
            <person name="Scazzocchio C."/>
            <person name="Seiboth B."/>
            <person name="vanKuyk P.A."/>
            <person name="Wortman J."/>
            <person name="Dyer P.S."/>
            <person name="Grigoriev I.V."/>
        </authorList>
    </citation>
    <scope>NUCLEOTIDE SEQUENCE [LARGE SCALE GENOMIC DNA]</scope>
    <source>
        <strain evidence="3">CBS 106.47</strain>
    </source>
</reference>
<evidence type="ECO:0000313" key="3">
    <source>
        <dbReference type="Proteomes" id="UP000184063"/>
    </source>
</evidence>
<protein>
    <submittedName>
        <fullName evidence="2">Uncharacterized protein</fullName>
    </submittedName>
</protein>
<gene>
    <name evidence="2" type="ORF">ASPFODRAFT_608823</name>
</gene>
<organism evidence="2 3">
    <name type="scientific">Aspergillus luchuensis (strain CBS 106.47)</name>
    <dbReference type="NCBI Taxonomy" id="1137211"/>
    <lineage>
        <taxon>Eukaryota</taxon>
        <taxon>Fungi</taxon>
        <taxon>Dikarya</taxon>
        <taxon>Ascomycota</taxon>
        <taxon>Pezizomycotina</taxon>
        <taxon>Eurotiomycetes</taxon>
        <taxon>Eurotiomycetidae</taxon>
        <taxon>Eurotiales</taxon>
        <taxon>Aspergillaceae</taxon>
        <taxon>Aspergillus</taxon>
        <taxon>Aspergillus subgen. Circumdati</taxon>
    </lineage>
</organism>
<proteinExistence type="predicted"/>
<evidence type="ECO:0000313" key="2">
    <source>
        <dbReference type="EMBL" id="OJZ86653.1"/>
    </source>
</evidence>
<feature type="transmembrane region" description="Helical" evidence="1">
    <location>
        <begin position="31"/>
        <end position="48"/>
    </location>
</feature>
<dbReference type="VEuPathDB" id="FungiDB:ASPFODRAFT_608823"/>
<evidence type="ECO:0000256" key="1">
    <source>
        <dbReference type="SAM" id="Phobius"/>
    </source>
</evidence>
<keyword evidence="1" id="KW-0812">Transmembrane</keyword>
<dbReference type="AlphaFoldDB" id="A0A1M3TIU0"/>
<keyword evidence="1" id="KW-0472">Membrane</keyword>
<sequence>MGKSGFPLFSFSFSFFCFYFPQSSSWWRRRWWDVSFLFIYLFIFFFGSCPDPVKPVVDQTNRHTQKCTSLGIHWIIANY</sequence>
<name>A0A1M3TIU0_ASPLC</name>